<dbReference type="AlphaFoldDB" id="A0A2D6M1I6"/>
<protein>
    <submittedName>
        <fullName evidence="1">Uncharacterized protein</fullName>
    </submittedName>
</protein>
<evidence type="ECO:0000313" key="2">
    <source>
        <dbReference type="Proteomes" id="UP000226592"/>
    </source>
</evidence>
<accession>A0A2D6M1I6</accession>
<proteinExistence type="predicted"/>
<dbReference type="EMBL" id="NZBU01000009">
    <property type="protein sequence ID" value="MAG22287.1"/>
    <property type="molecule type" value="Genomic_DNA"/>
</dbReference>
<evidence type="ECO:0000313" key="1">
    <source>
        <dbReference type="EMBL" id="MAG22287.1"/>
    </source>
</evidence>
<dbReference type="Proteomes" id="UP000226592">
    <property type="component" value="Unassembled WGS sequence"/>
</dbReference>
<organism evidence="1 2">
    <name type="scientific">Candidatus Iainarchaeum sp</name>
    <dbReference type="NCBI Taxonomy" id="3101447"/>
    <lineage>
        <taxon>Archaea</taxon>
        <taxon>Candidatus Iainarchaeota</taxon>
        <taxon>Candidatus Iainarchaeia</taxon>
        <taxon>Candidatus Iainarchaeales</taxon>
        <taxon>Candidatus Iainarchaeaceae</taxon>
        <taxon>Candidatus Iainarchaeum</taxon>
    </lineage>
</organism>
<gene>
    <name evidence="1" type="ORF">CL943_03215</name>
</gene>
<comment type="caution">
    <text evidence="1">The sequence shown here is derived from an EMBL/GenBank/DDBJ whole genome shotgun (WGS) entry which is preliminary data.</text>
</comment>
<name>A0A2D6M1I6_9ARCH</name>
<sequence length="216" mass="24643">MRKRVAGAKYAQINVRGVNAAFKRVFGEKARAPAGRLVVSRKGSGYFGNFRGEKPREGRELVFHLNALPEHVSKIAKVRTEAWARKGSVTHTAIWLFPNKQAMLTVVQPTANLKKADLTSKEKRFYYQGNVATAMTAMEYCRRNGIRLFAVHPEYYRALHLQAGRGMSPEITSYYKRTIENAAKGLGRELKRIHADERPFWEDKGRLFGESIWELT</sequence>
<reference evidence="2" key="1">
    <citation type="submission" date="2017-09" db="EMBL/GenBank/DDBJ databases">
        <title>The Reconstruction of 2,631 Draft Metagenome-Assembled Genomes from the Global Oceans.</title>
        <authorList>
            <person name="Tully B.J."/>
            <person name="Graham E.D."/>
            <person name="Heidelberg J.F."/>
        </authorList>
    </citation>
    <scope>NUCLEOTIDE SEQUENCE [LARGE SCALE GENOMIC DNA]</scope>
</reference>